<feature type="domain" description="Glucose-methanol-choline oxidoreductase N-terminal" evidence="8">
    <location>
        <begin position="272"/>
        <end position="286"/>
    </location>
</feature>
<dbReference type="Pfam" id="PF00732">
    <property type="entry name" value="GMC_oxred_N"/>
    <property type="match status" value="1"/>
</dbReference>
<feature type="binding site" evidence="5">
    <location>
        <begin position="467"/>
        <end position="468"/>
    </location>
    <ligand>
        <name>FAD</name>
        <dbReference type="ChEBI" id="CHEBI:57692"/>
    </ligand>
</feature>
<dbReference type="AlphaFoldDB" id="A0A9W6QPI4"/>
<proteinExistence type="inferred from homology"/>
<feature type="binding site" evidence="5">
    <location>
        <position position="101"/>
    </location>
    <ligand>
        <name>FAD</name>
        <dbReference type="ChEBI" id="CHEBI:57692"/>
    </ligand>
</feature>
<dbReference type="RefSeq" id="WP_285611659.1">
    <property type="nucleotide sequence ID" value="NZ_BSSD01000006.1"/>
</dbReference>
<accession>A0A9W6QPI4</accession>
<keyword evidence="10" id="KW-1185">Reference proteome</keyword>
<evidence type="ECO:0000256" key="4">
    <source>
        <dbReference type="ARBA" id="ARBA00022827"/>
    </source>
</evidence>
<evidence type="ECO:0000259" key="7">
    <source>
        <dbReference type="PROSITE" id="PS00623"/>
    </source>
</evidence>
<dbReference type="GO" id="GO:0016614">
    <property type="term" value="F:oxidoreductase activity, acting on CH-OH group of donors"/>
    <property type="evidence" value="ECO:0007669"/>
    <property type="project" value="InterPro"/>
</dbReference>
<dbReference type="InterPro" id="IPR007867">
    <property type="entry name" value="GMC_OxRtase_C"/>
</dbReference>
<dbReference type="InterPro" id="IPR012132">
    <property type="entry name" value="GMC_OxRdtase"/>
</dbReference>
<feature type="binding site" evidence="5">
    <location>
        <position position="238"/>
    </location>
    <ligand>
        <name>FAD</name>
        <dbReference type="ChEBI" id="CHEBI:57692"/>
    </ligand>
</feature>
<dbReference type="InterPro" id="IPR000172">
    <property type="entry name" value="GMC_OxRdtase_N"/>
</dbReference>
<dbReference type="GO" id="GO:0050660">
    <property type="term" value="F:flavin adenine dinucleotide binding"/>
    <property type="evidence" value="ECO:0007669"/>
    <property type="project" value="InterPro"/>
</dbReference>
<evidence type="ECO:0000256" key="1">
    <source>
        <dbReference type="ARBA" id="ARBA00001974"/>
    </source>
</evidence>
<dbReference type="EMBL" id="BSSD01000006">
    <property type="protein sequence ID" value="GLW93312.1"/>
    <property type="molecule type" value="Genomic_DNA"/>
</dbReference>
<dbReference type="PIRSF" id="PIRSF000137">
    <property type="entry name" value="Alcohol_oxidase"/>
    <property type="match status" value="1"/>
</dbReference>
<dbReference type="Proteomes" id="UP001165042">
    <property type="component" value="Unassembled WGS sequence"/>
</dbReference>
<evidence type="ECO:0000256" key="6">
    <source>
        <dbReference type="RuleBase" id="RU003968"/>
    </source>
</evidence>
<dbReference type="Pfam" id="PF05199">
    <property type="entry name" value="GMC_oxred_C"/>
    <property type="match status" value="1"/>
</dbReference>
<dbReference type="PANTHER" id="PTHR11552:SF147">
    <property type="entry name" value="CHOLINE DEHYDROGENASE, MITOCHONDRIAL"/>
    <property type="match status" value="1"/>
</dbReference>
<comment type="caution">
    <text evidence="9">The sequence shown here is derived from an EMBL/GenBank/DDBJ whole genome shotgun (WGS) entry which is preliminary data.</text>
</comment>
<dbReference type="PANTHER" id="PTHR11552">
    <property type="entry name" value="GLUCOSE-METHANOL-CHOLINE GMC OXIDOREDUCTASE"/>
    <property type="match status" value="1"/>
</dbReference>
<evidence type="ECO:0000256" key="2">
    <source>
        <dbReference type="ARBA" id="ARBA00010790"/>
    </source>
</evidence>
<keyword evidence="3 6" id="KW-0285">Flavoprotein</keyword>
<gene>
    <name evidence="9" type="ORF">Aglo03_41280</name>
</gene>
<feature type="binding site" evidence="5">
    <location>
        <begin position="109"/>
        <end position="112"/>
    </location>
    <ligand>
        <name>FAD</name>
        <dbReference type="ChEBI" id="CHEBI:57692"/>
    </ligand>
</feature>
<dbReference type="SUPFAM" id="SSF54373">
    <property type="entry name" value="FAD-linked reductases, C-terminal domain"/>
    <property type="match status" value="1"/>
</dbReference>
<dbReference type="SUPFAM" id="SSF51905">
    <property type="entry name" value="FAD/NAD(P)-binding domain"/>
    <property type="match status" value="1"/>
</dbReference>
<organism evidence="9 10">
    <name type="scientific">Actinokineospora globicatena</name>
    <dbReference type="NCBI Taxonomy" id="103729"/>
    <lineage>
        <taxon>Bacteria</taxon>
        <taxon>Bacillati</taxon>
        <taxon>Actinomycetota</taxon>
        <taxon>Actinomycetes</taxon>
        <taxon>Pseudonocardiales</taxon>
        <taxon>Pseudonocardiaceae</taxon>
        <taxon>Actinokineospora</taxon>
    </lineage>
</organism>
<dbReference type="Gene3D" id="3.30.410.40">
    <property type="match status" value="1"/>
</dbReference>
<dbReference type="PROSITE" id="PS00624">
    <property type="entry name" value="GMC_OXRED_2"/>
    <property type="match status" value="1"/>
</dbReference>
<sequence>MTAPHWEHVIVGAGSAGSVVAARLAARGHRVLLLEAGADQPLDLDAPNPLRDGTRLILEGFNWDYQANLRGRARALATVGGSATARSKALWGRFPYRLGKVVGGSSSVNGAVAMRALPGDFADWVAMGNTEWSWDRVLPFYKLVERDTDFPGGDHGTRGPIPIRRPRRDQLHELDLAFWDECRRMGVPDLTDLNAGVDVGVGAVPANTVGTERVDAAAGYLRPVRGLPNLEIRTGCQVTKLLLDGQRVTGVEVLRDGELSTITARNVVLSAGAIGSPAILLRSGIGPADTCVDLGVTPVADLRGVGENLVDHPSVVIWAKPRDGLCTPGIPWRQVAARVASGVGGDAADLQVWLLNNVETSTIPGFANRLGWPMVVGISVMLLRPESRGRVCLPDADPRTQPVIELGFGSVDDDVDRLALGVRQAWRILRSKPFAERLTEVQLWNDAMVADDTVLRSAVRNVMSPGWHAIGSARMGPAADPMTVVDQQCRVHGVRNLRVVDASVFPTMPSAPTNLTTIMLAEKIASGLGE</sequence>
<evidence type="ECO:0000256" key="5">
    <source>
        <dbReference type="PIRSR" id="PIRSR000137-2"/>
    </source>
</evidence>
<comment type="similarity">
    <text evidence="2 6">Belongs to the GMC oxidoreductase family.</text>
</comment>
<dbReference type="Gene3D" id="3.50.50.60">
    <property type="entry name" value="FAD/NAD(P)-binding domain"/>
    <property type="match status" value="1"/>
</dbReference>
<name>A0A9W6QPI4_9PSEU</name>
<reference evidence="9" key="1">
    <citation type="submission" date="2023-02" db="EMBL/GenBank/DDBJ databases">
        <title>Actinokineospora globicatena NBRC 15670.</title>
        <authorList>
            <person name="Ichikawa N."/>
            <person name="Sato H."/>
            <person name="Tonouchi N."/>
        </authorList>
    </citation>
    <scope>NUCLEOTIDE SEQUENCE</scope>
    <source>
        <strain evidence="9">NBRC 15670</strain>
    </source>
</reference>
<evidence type="ECO:0000313" key="10">
    <source>
        <dbReference type="Proteomes" id="UP001165042"/>
    </source>
</evidence>
<feature type="domain" description="Glucose-methanol-choline oxidoreductase N-terminal" evidence="7">
    <location>
        <begin position="99"/>
        <end position="122"/>
    </location>
</feature>
<evidence type="ECO:0000313" key="9">
    <source>
        <dbReference type="EMBL" id="GLW93312.1"/>
    </source>
</evidence>
<protein>
    <submittedName>
        <fullName evidence="9">Dehydrogenase</fullName>
    </submittedName>
</protein>
<keyword evidence="4 5" id="KW-0274">FAD</keyword>
<comment type="cofactor">
    <cofactor evidence="1 5">
        <name>FAD</name>
        <dbReference type="ChEBI" id="CHEBI:57692"/>
    </cofactor>
</comment>
<dbReference type="PROSITE" id="PS00623">
    <property type="entry name" value="GMC_OXRED_1"/>
    <property type="match status" value="1"/>
</dbReference>
<dbReference type="InterPro" id="IPR036188">
    <property type="entry name" value="FAD/NAD-bd_sf"/>
</dbReference>
<evidence type="ECO:0000256" key="3">
    <source>
        <dbReference type="ARBA" id="ARBA00022630"/>
    </source>
</evidence>
<evidence type="ECO:0000259" key="8">
    <source>
        <dbReference type="PROSITE" id="PS00624"/>
    </source>
</evidence>